<dbReference type="RefSeq" id="WP_386373405.1">
    <property type="nucleotide sequence ID" value="NZ_JBHUMP010000005.1"/>
</dbReference>
<feature type="transmembrane region" description="Helical" evidence="1">
    <location>
        <begin position="329"/>
        <end position="349"/>
    </location>
</feature>
<protein>
    <recommendedName>
        <fullName evidence="4">Oligosaccharide repeat unit polymerase</fullName>
    </recommendedName>
</protein>
<reference evidence="3" key="1">
    <citation type="journal article" date="2019" name="Int. J. Syst. Evol. Microbiol.">
        <title>The Global Catalogue of Microorganisms (GCM) 10K type strain sequencing project: providing services to taxonomists for standard genome sequencing and annotation.</title>
        <authorList>
            <consortium name="The Broad Institute Genomics Platform"/>
            <consortium name="The Broad Institute Genome Sequencing Center for Infectious Disease"/>
            <person name="Wu L."/>
            <person name="Ma J."/>
        </authorList>
    </citation>
    <scope>NUCLEOTIDE SEQUENCE [LARGE SCALE GENOMIC DNA]</scope>
    <source>
        <strain evidence="3">TISTR 2562</strain>
    </source>
</reference>
<sequence length="415" mass="44491">MRMIGPAPLLLMCWGVSLAITGLALALPGYFDLVALFLHRDMLDLRAFGSAGAVWIGTALLVYLVADLAARHSLPRRRPFRPGVPLHRLAGLTFGLNLLLLSVTLGWIALTAARTGGLAPLLNLAYADSLTARDLLIEHKLFTGMRLFYAALPATGCLAAACLASGALGRGARRACLGVLALNAIALTLLPLVMSQRLLLLQFLASSYLAACLVRGRLFGLAWLALALLLFLLTWVLRESLTNPAINRSALDLGSQKLAYYFVNDMRNGFAPLQAEIAHTFGAISLRGLMFLSFSEEFFSDLLAPRLAALAALRGGGELPLFTAVYVDFGLLPGTLVIALCGFGFRLLFHKAKQSLGWATLYAQLGAALLFSSHGIYFTHQNFLFSLLLIVLTLRCARGRPGSRPGSRVIAGGAA</sequence>
<dbReference type="Proteomes" id="UP001597474">
    <property type="component" value="Unassembled WGS sequence"/>
</dbReference>
<name>A0ABW5U1G4_9RHOB</name>
<dbReference type="EMBL" id="JBHUMP010000005">
    <property type="protein sequence ID" value="MFD2739615.1"/>
    <property type="molecule type" value="Genomic_DNA"/>
</dbReference>
<feature type="transmembrane region" description="Helical" evidence="1">
    <location>
        <begin position="50"/>
        <end position="69"/>
    </location>
</feature>
<keyword evidence="1" id="KW-0472">Membrane</keyword>
<feature type="transmembrane region" description="Helical" evidence="1">
    <location>
        <begin position="175"/>
        <end position="192"/>
    </location>
</feature>
<accession>A0ABW5U1G4</accession>
<keyword evidence="3" id="KW-1185">Reference proteome</keyword>
<feature type="transmembrane region" description="Helical" evidence="1">
    <location>
        <begin position="89"/>
        <end position="110"/>
    </location>
</feature>
<evidence type="ECO:0000313" key="2">
    <source>
        <dbReference type="EMBL" id="MFD2739615.1"/>
    </source>
</evidence>
<feature type="transmembrane region" description="Helical" evidence="1">
    <location>
        <begin position="147"/>
        <end position="168"/>
    </location>
</feature>
<feature type="transmembrane region" description="Helical" evidence="1">
    <location>
        <begin position="221"/>
        <end position="238"/>
    </location>
</feature>
<evidence type="ECO:0000313" key="3">
    <source>
        <dbReference type="Proteomes" id="UP001597474"/>
    </source>
</evidence>
<evidence type="ECO:0000256" key="1">
    <source>
        <dbReference type="SAM" id="Phobius"/>
    </source>
</evidence>
<feature type="transmembrane region" description="Helical" evidence="1">
    <location>
        <begin position="356"/>
        <end position="377"/>
    </location>
</feature>
<keyword evidence="1" id="KW-1133">Transmembrane helix</keyword>
<gene>
    <name evidence="2" type="ORF">ACFSUD_08550</name>
</gene>
<comment type="caution">
    <text evidence="2">The sequence shown here is derived from an EMBL/GenBank/DDBJ whole genome shotgun (WGS) entry which is preliminary data.</text>
</comment>
<keyword evidence="1" id="KW-0812">Transmembrane</keyword>
<proteinExistence type="predicted"/>
<organism evidence="2 3">
    <name type="scientific">Sulfitobacter aestuarii</name>
    <dbReference type="NCBI Taxonomy" id="2161676"/>
    <lineage>
        <taxon>Bacteria</taxon>
        <taxon>Pseudomonadati</taxon>
        <taxon>Pseudomonadota</taxon>
        <taxon>Alphaproteobacteria</taxon>
        <taxon>Rhodobacterales</taxon>
        <taxon>Roseobacteraceae</taxon>
        <taxon>Sulfitobacter</taxon>
    </lineage>
</organism>
<evidence type="ECO:0008006" key="4">
    <source>
        <dbReference type="Google" id="ProtNLM"/>
    </source>
</evidence>